<dbReference type="Gene3D" id="3.20.20.80">
    <property type="entry name" value="Glycosidases"/>
    <property type="match status" value="1"/>
</dbReference>
<dbReference type="InterPro" id="IPR017853">
    <property type="entry name" value="GH"/>
</dbReference>
<dbReference type="InterPro" id="IPR029070">
    <property type="entry name" value="Chitinase_insertion_sf"/>
</dbReference>
<organism evidence="3 4">
    <name type="scientific">Nocardioides szechwanensis</name>
    <dbReference type="NCBI Taxonomy" id="1005944"/>
    <lineage>
        <taxon>Bacteria</taxon>
        <taxon>Bacillati</taxon>
        <taxon>Actinomycetota</taxon>
        <taxon>Actinomycetes</taxon>
        <taxon>Propionibacteriales</taxon>
        <taxon>Nocardioidaceae</taxon>
        <taxon>Nocardioides</taxon>
    </lineage>
</organism>
<dbReference type="InterPro" id="IPR011583">
    <property type="entry name" value="Chitinase_II/V-like_cat"/>
</dbReference>
<dbReference type="STRING" id="1005944.SAMN05192576_0923"/>
<dbReference type="EMBL" id="FNIC01000001">
    <property type="protein sequence ID" value="SDM78436.1"/>
    <property type="molecule type" value="Genomic_DNA"/>
</dbReference>
<dbReference type="PROSITE" id="PS51910">
    <property type="entry name" value="GH18_2"/>
    <property type="match status" value="1"/>
</dbReference>
<dbReference type="OrthoDB" id="276604at2"/>
<evidence type="ECO:0000313" key="3">
    <source>
        <dbReference type="EMBL" id="SDM78436.1"/>
    </source>
</evidence>
<dbReference type="GO" id="GO:0005975">
    <property type="term" value="P:carbohydrate metabolic process"/>
    <property type="evidence" value="ECO:0007669"/>
    <property type="project" value="InterPro"/>
</dbReference>
<name>A0A1G9W2L5_9ACTN</name>
<protein>
    <submittedName>
        <fullName evidence="3">Spore germination protein YaaH</fullName>
    </submittedName>
</protein>
<reference evidence="4" key="1">
    <citation type="submission" date="2016-10" db="EMBL/GenBank/DDBJ databases">
        <authorList>
            <person name="Varghese N."/>
            <person name="Submissions S."/>
        </authorList>
    </citation>
    <scope>NUCLEOTIDE SEQUENCE [LARGE SCALE GENOMIC DNA]</scope>
    <source>
        <strain evidence="4">CGMCC 1.11147</strain>
    </source>
</reference>
<dbReference type="PANTHER" id="PTHR46066:SF2">
    <property type="entry name" value="CHITINASE DOMAIN-CONTAINING PROTEIN 1"/>
    <property type="match status" value="1"/>
</dbReference>
<feature type="signal peptide" evidence="1">
    <location>
        <begin position="1"/>
        <end position="25"/>
    </location>
</feature>
<dbReference type="SUPFAM" id="SSF51445">
    <property type="entry name" value="(Trans)glycosidases"/>
    <property type="match status" value="1"/>
</dbReference>
<feature type="chain" id="PRO_5011781866" evidence="1">
    <location>
        <begin position="26"/>
        <end position="327"/>
    </location>
</feature>
<dbReference type="Pfam" id="PF00704">
    <property type="entry name" value="Glyco_hydro_18"/>
    <property type="match status" value="1"/>
</dbReference>
<evidence type="ECO:0000256" key="1">
    <source>
        <dbReference type="SAM" id="SignalP"/>
    </source>
</evidence>
<proteinExistence type="predicted"/>
<dbReference type="Proteomes" id="UP000199004">
    <property type="component" value="Unassembled WGS sequence"/>
</dbReference>
<gene>
    <name evidence="3" type="ORF">SAMN05192576_0923</name>
</gene>
<feature type="domain" description="GH18" evidence="2">
    <location>
        <begin position="27"/>
        <end position="327"/>
    </location>
</feature>
<keyword evidence="4" id="KW-1185">Reference proteome</keyword>
<evidence type="ECO:0000313" key="4">
    <source>
        <dbReference type="Proteomes" id="UP000199004"/>
    </source>
</evidence>
<dbReference type="AlphaFoldDB" id="A0A1G9W2L5"/>
<sequence length="327" mass="35356">MSRLRLVAPLLASVLVGGLSAPASADSDVTGFALGSAYNRLVEKNAHALTTLTVAGIGITPDGAGVAAPNRDLRRLLGTADDQGLRAELLLSNYSNALEAFDPRAASRMLRSPAKTDRVARRVAGFVRRQGWDGVNVDLERVRQADADGLVRLLRRLQELMPPKRTVSIDVSASTTLKAYRAHGYRLRAIGRAADVVVLMAYDMHGPTWSEPGPIGPLKWQRQAIAAARQAVPADRLDLGVAGYGYSWPQEGTGRSLTVASARRLVRTDGARAVWHEAYGEWSARLSNGTVLWWSDGRSWDLRAELAAQRGLHGLALWRLGSADTLP</sequence>
<dbReference type="Gene3D" id="3.10.50.10">
    <property type="match status" value="1"/>
</dbReference>
<evidence type="ECO:0000259" key="2">
    <source>
        <dbReference type="PROSITE" id="PS51910"/>
    </source>
</evidence>
<accession>A0A1G9W2L5</accession>
<dbReference type="PANTHER" id="PTHR46066">
    <property type="entry name" value="CHITINASE DOMAIN-CONTAINING PROTEIN 1 FAMILY MEMBER"/>
    <property type="match status" value="1"/>
</dbReference>
<dbReference type="InterPro" id="IPR001223">
    <property type="entry name" value="Glyco_hydro18_cat"/>
</dbReference>
<dbReference type="SMART" id="SM00636">
    <property type="entry name" value="Glyco_18"/>
    <property type="match status" value="1"/>
</dbReference>
<dbReference type="GO" id="GO:0008061">
    <property type="term" value="F:chitin binding"/>
    <property type="evidence" value="ECO:0007669"/>
    <property type="project" value="InterPro"/>
</dbReference>
<dbReference type="RefSeq" id="WP_091022271.1">
    <property type="nucleotide sequence ID" value="NZ_BKAE01000002.1"/>
</dbReference>
<keyword evidence="1" id="KW-0732">Signal</keyword>